<dbReference type="EMBL" id="CM039427">
    <property type="protein sequence ID" value="KAI4355745.1"/>
    <property type="molecule type" value="Genomic_DNA"/>
</dbReference>
<evidence type="ECO:0000313" key="1">
    <source>
        <dbReference type="EMBL" id="KAI4355745.1"/>
    </source>
</evidence>
<accession>A0ACB9QA38</accession>
<reference evidence="1 2" key="1">
    <citation type="journal article" date="2022" name="DNA Res.">
        <title>Chromosomal-level genome assembly of the orchid tree Bauhinia variegata (Leguminosae; Cercidoideae) supports the allotetraploid origin hypothesis of Bauhinia.</title>
        <authorList>
            <person name="Zhong Y."/>
            <person name="Chen Y."/>
            <person name="Zheng D."/>
            <person name="Pang J."/>
            <person name="Liu Y."/>
            <person name="Luo S."/>
            <person name="Meng S."/>
            <person name="Qian L."/>
            <person name="Wei D."/>
            <person name="Dai S."/>
            <person name="Zhou R."/>
        </authorList>
    </citation>
    <scope>NUCLEOTIDE SEQUENCE [LARGE SCALE GENOMIC DNA]</scope>
    <source>
        <strain evidence="1">BV-YZ2020</strain>
    </source>
</reference>
<comment type="caution">
    <text evidence="1">The sequence shown here is derived from an EMBL/GenBank/DDBJ whole genome shotgun (WGS) entry which is preliminary data.</text>
</comment>
<organism evidence="1 2">
    <name type="scientific">Bauhinia variegata</name>
    <name type="common">Purple orchid tree</name>
    <name type="synonym">Phanera variegata</name>
    <dbReference type="NCBI Taxonomy" id="167791"/>
    <lineage>
        <taxon>Eukaryota</taxon>
        <taxon>Viridiplantae</taxon>
        <taxon>Streptophyta</taxon>
        <taxon>Embryophyta</taxon>
        <taxon>Tracheophyta</taxon>
        <taxon>Spermatophyta</taxon>
        <taxon>Magnoliopsida</taxon>
        <taxon>eudicotyledons</taxon>
        <taxon>Gunneridae</taxon>
        <taxon>Pentapetalae</taxon>
        <taxon>rosids</taxon>
        <taxon>fabids</taxon>
        <taxon>Fabales</taxon>
        <taxon>Fabaceae</taxon>
        <taxon>Cercidoideae</taxon>
        <taxon>Cercideae</taxon>
        <taxon>Bauhiniinae</taxon>
        <taxon>Bauhinia</taxon>
    </lineage>
</organism>
<keyword evidence="2" id="KW-1185">Reference proteome</keyword>
<protein>
    <submittedName>
        <fullName evidence="1">Uncharacterized protein</fullName>
    </submittedName>
</protein>
<name>A0ACB9QA38_BAUVA</name>
<sequence length="146" mass="16629">MGMALLSPATITTYQNFPTNPTKLPLFLLSFSIPCTRFYTLSHSTTNWTLSFPIRSHRSFHLPSSNSTVVRPRRCRAASPGPPPPPRTDPPAGQDSRQLKGLIASLSKFQDRLQIFFAVLFWMSLFFWASAWDGRNRPNKGSRFRR</sequence>
<dbReference type="Proteomes" id="UP000828941">
    <property type="component" value="Chromosome 2"/>
</dbReference>
<evidence type="ECO:0000313" key="2">
    <source>
        <dbReference type="Proteomes" id="UP000828941"/>
    </source>
</evidence>
<gene>
    <name evidence="1" type="ORF">L6164_004490</name>
</gene>
<proteinExistence type="predicted"/>